<dbReference type="Proteomes" id="UP000031971">
    <property type="component" value="Unassembled WGS sequence"/>
</dbReference>
<keyword evidence="6" id="KW-0812">Transmembrane</keyword>
<keyword evidence="6" id="KW-1133">Transmembrane helix</keyword>
<evidence type="ECO:0000259" key="8">
    <source>
        <dbReference type="Pfam" id="PF25954"/>
    </source>
</evidence>
<dbReference type="EMBL" id="JXSL01000026">
    <property type="protein sequence ID" value="KIL99075.1"/>
    <property type="molecule type" value="Genomic_DNA"/>
</dbReference>
<dbReference type="PANTHER" id="PTHR30097:SF15">
    <property type="entry name" value="CATION EFFLUX SYSTEM PROTEIN CUSB"/>
    <property type="match status" value="1"/>
</dbReference>
<feature type="transmembrane region" description="Helical" evidence="6">
    <location>
        <begin position="6"/>
        <end position="24"/>
    </location>
</feature>
<evidence type="ECO:0000313" key="10">
    <source>
        <dbReference type="EMBL" id="KIL99075.1"/>
    </source>
</evidence>
<feature type="region of interest" description="Disordered" evidence="5">
    <location>
        <begin position="28"/>
        <end position="54"/>
    </location>
</feature>
<sequence length="481" mass="51649">MSTTRAILLGGVAVIAALGGGYWLGRSGQPHKAPATNTATPPAAAGSHTGHDAAAQVAKERQILFYQHPDGNADYSPVPKKDDKGRDYTPVYADPEPEPVAAKPAGKGKILYYRNPMGLADTSPVPKKDGMGMDYVPVYEGEDDGTTLKVSLDKVQKLGVRTEAARMTTLARSIRAVGSVQVDERNLHVVASKFEGYIERLNVNQTGQAVKRGQSLMEVYSPDLVLAEQEFLVAATGAKSLENASPEARDAARSLADGALARLKNWDIPTAQIEKLRQGGQITRTLSFAAPASGIVLEKRAIQGMRFMPGEMLYQIADLSTVWVIAEVFEQDLAQVNLGQTARVNFNALPGLTFTGKVTFLYPTVTPETRTAKVRIELPNHDGHLKPALYGAVELASPVADRPVLTIPDSAVLDSGTKQAVLVERGEGRYEPREVKVGVRAGGLIQIQEGLAEGEKVVVSANFLIDAESNLRAALQSFHNH</sequence>
<dbReference type="SUPFAM" id="SSF111369">
    <property type="entry name" value="HlyD-like secretion proteins"/>
    <property type="match status" value="1"/>
</dbReference>
<evidence type="ECO:0000256" key="3">
    <source>
        <dbReference type="ARBA" id="ARBA00022729"/>
    </source>
</evidence>
<dbReference type="Pfam" id="PF25975">
    <property type="entry name" value="CzcB_C"/>
    <property type="match status" value="1"/>
</dbReference>
<evidence type="ECO:0000313" key="11">
    <source>
        <dbReference type="Proteomes" id="UP000031971"/>
    </source>
</evidence>
<dbReference type="GO" id="GO:0016020">
    <property type="term" value="C:membrane"/>
    <property type="evidence" value="ECO:0007669"/>
    <property type="project" value="InterPro"/>
</dbReference>
<accession>A0A0C2YWK4</accession>
<dbReference type="GO" id="GO:0060003">
    <property type="term" value="P:copper ion export"/>
    <property type="evidence" value="ECO:0007669"/>
    <property type="project" value="TreeGrafter"/>
</dbReference>
<evidence type="ECO:0000256" key="5">
    <source>
        <dbReference type="SAM" id="MobiDB-lite"/>
    </source>
</evidence>
<dbReference type="GO" id="GO:0022857">
    <property type="term" value="F:transmembrane transporter activity"/>
    <property type="evidence" value="ECO:0007669"/>
    <property type="project" value="InterPro"/>
</dbReference>
<evidence type="ECO:0000256" key="2">
    <source>
        <dbReference type="ARBA" id="ARBA00022448"/>
    </source>
</evidence>
<dbReference type="InterPro" id="IPR006143">
    <property type="entry name" value="RND_pump_MFP"/>
</dbReference>
<keyword evidence="3" id="KW-0732">Signal</keyword>
<keyword evidence="11" id="KW-1185">Reference proteome</keyword>
<comment type="similarity">
    <text evidence="1">Belongs to the membrane fusion protein (MFP) (TC 8.A.1) family.</text>
</comment>
<dbReference type="InterPro" id="IPR058649">
    <property type="entry name" value="CzcB_C"/>
</dbReference>
<dbReference type="Gene3D" id="2.40.30.170">
    <property type="match status" value="1"/>
</dbReference>
<gene>
    <name evidence="10" type="ORF">CCC_01868</name>
</gene>
<evidence type="ECO:0000256" key="1">
    <source>
        <dbReference type="ARBA" id="ARBA00009477"/>
    </source>
</evidence>
<protein>
    <submittedName>
        <fullName evidence="10">Putative Co/Zn/Cd efflux system membrane fusion protein</fullName>
    </submittedName>
</protein>
<feature type="domain" description="CzcB-like C-terminal circularly permuted SH3-like" evidence="9">
    <location>
        <begin position="405"/>
        <end position="465"/>
    </location>
</feature>
<dbReference type="STRING" id="272627.CCC_01868"/>
<dbReference type="InterPro" id="IPR051909">
    <property type="entry name" value="MFP_Cation_Efflux"/>
</dbReference>
<proteinExistence type="inferred from homology"/>
<evidence type="ECO:0000256" key="4">
    <source>
        <dbReference type="ARBA" id="ARBA00023065"/>
    </source>
</evidence>
<keyword evidence="6" id="KW-0472">Membrane</keyword>
<dbReference type="FunFam" id="2.40.420.20:FF:000003">
    <property type="entry name" value="Cation efflux system protein cusB"/>
    <property type="match status" value="1"/>
</dbReference>
<organism evidence="10 11">
    <name type="scientific">Paramagnetospirillum magnetotacticum MS-1</name>
    <dbReference type="NCBI Taxonomy" id="272627"/>
    <lineage>
        <taxon>Bacteria</taxon>
        <taxon>Pseudomonadati</taxon>
        <taxon>Pseudomonadota</taxon>
        <taxon>Alphaproteobacteria</taxon>
        <taxon>Rhodospirillales</taxon>
        <taxon>Magnetospirillaceae</taxon>
        <taxon>Paramagnetospirillum</taxon>
    </lineage>
</organism>
<keyword evidence="4" id="KW-0406">Ion transport</keyword>
<feature type="region of interest" description="Disordered" evidence="5">
    <location>
        <begin position="69"/>
        <end position="100"/>
    </location>
</feature>
<evidence type="ECO:0000259" key="9">
    <source>
        <dbReference type="Pfam" id="PF25975"/>
    </source>
</evidence>
<keyword evidence="2" id="KW-0813">Transport</keyword>
<feature type="domain" description="CusB-like beta-barrel" evidence="8">
    <location>
        <begin position="321"/>
        <end position="397"/>
    </location>
</feature>
<dbReference type="InterPro" id="IPR058790">
    <property type="entry name" value="BSH_CusB"/>
</dbReference>
<dbReference type="RefSeq" id="WP_009871154.1">
    <property type="nucleotide sequence ID" value="NZ_JXSL01000026.1"/>
</dbReference>
<dbReference type="AlphaFoldDB" id="A0A0C2YWK4"/>
<comment type="caution">
    <text evidence="10">The sequence shown here is derived from an EMBL/GenBank/DDBJ whole genome shotgun (WGS) entry which is preliminary data.</text>
</comment>
<dbReference type="FunFam" id="2.40.30.170:FF:000010">
    <property type="entry name" value="Efflux RND transporter periplasmic adaptor subunit"/>
    <property type="match status" value="1"/>
</dbReference>
<name>A0A0C2YWK4_PARME</name>
<feature type="compositionally biased region" description="Low complexity" evidence="5">
    <location>
        <begin position="33"/>
        <end position="45"/>
    </location>
</feature>
<dbReference type="Pfam" id="PF25954">
    <property type="entry name" value="Beta-barrel_RND_2"/>
    <property type="match status" value="1"/>
</dbReference>
<dbReference type="Pfam" id="PF25919">
    <property type="entry name" value="BSH_CusB"/>
    <property type="match status" value="1"/>
</dbReference>
<dbReference type="GO" id="GO:0030288">
    <property type="term" value="C:outer membrane-bounded periplasmic space"/>
    <property type="evidence" value="ECO:0007669"/>
    <property type="project" value="TreeGrafter"/>
</dbReference>
<dbReference type="InterPro" id="IPR058792">
    <property type="entry name" value="Beta-barrel_RND_2"/>
</dbReference>
<evidence type="ECO:0000259" key="7">
    <source>
        <dbReference type="Pfam" id="PF25919"/>
    </source>
</evidence>
<reference evidence="10 11" key="1">
    <citation type="submission" date="2015-01" db="EMBL/GenBank/DDBJ databases">
        <title>Genome Sequence of Magnetospirillum magnetotacticum Strain MS-1.</title>
        <authorList>
            <person name="Marinov G.K."/>
            <person name="Smalley M.D."/>
            <person name="DeSalvo G."/>
        </authorList>
    </citation>
    <scope>NUCLEOTIDE SEQUENCE [LARGE SCALE GENOMIC DNA]</scope>
    <source>
        <strain evidence="10 11">MS-1</strain>
    </source>
</reference>
<dbReference type="PANTHER" id="PTHR30097">
    <property type="entry name" value="CATION EFFLUX SYSTEM PROTEIN CUSB"/>
    <property type="match status" value="1"/>
</dbReference>
<evidence type="ECO:0000256" key="6">
    <source>
        <dbReference type="SAM" id="Phobius"/>
    </source>
</evidence>
<dbReference type="GO" id="GO:0046914">
    <property type="term" value="F:transition metal ion binding"/>
    <property type="evidence" value="ECO:0007669"/>
    <property type="project" value="TreeGrafter"/>
</dbReference>
<dbReference type="Gene3D" id="2.40.420.20">
    <property type="match status" value="1"/>
</dbReference>
<feature type="domain" description="CusB-like barrel-sandwich hybrid" evidence="7">
    <location>
        <begin position="188"/>
        <end position="317"/>
    </location>
</feature>
<dbReference type="GO" id="GO:0015679">
    <property type="term" value="P:plasma membrane copper ion transport"/>
    <property type="evidence" value="ECO:0007669"/>
    <property type="project" value="TreeGrafter"/>
</dbReference>
<dbReference type="OrthoDB" id="9806939at2"/>
<dbReference type="NCBIfam" id="TIGR01730">
    <property type="entry name" value="RND_mfp"/>
    <property type="match status" value="1"/>
</dbReference>